<evidence type="ECO:0000256" key="1">
    <source>
        <dbReference type="SAM" id="MobiDB-lite"/>
    </source>
</evidence>
<feature type="compositionally biased region" description="Low complexity" evidence="1">
    <location>
        <begin position="459"/>
        <end position="480"/>
    </location>
</feature>
<sequence length="556" mass="53872">MRTFAYIIVPLASYLVAHSNAQILSALFGSSPSTTSAPPAALLPSNSASAPNVLSIPTLPTALSLPSALSLPTALTLPTLPTLPSLPSLPSLSLPISLPFPTPTIAPNAFKPNAFRPATNPLLSALGLPQLVITIQWLPPPPGDNSVEHRILTLTHISSDKVLIAIRFNIGRGLARVISGLDDLIPGLNLGDTLGRSGPGVGRRQDVATLSNLLSTTSDSGFIFGMATEIVNRMIQPVVEVTEVEVVKMYAMPVNGSGTGAATCGNGTSMEWVPMMGSATIGAGSTILTGTGTSVPMTVPGTCNGTEIPMTVGGGSSSSNAVGTSAGLSMTVGTGSSLLSATGTSVGLSVQTGVGAASALSTASMSLSVGAASALSTVAQSGVPLSMQSGMPAGTEATLGTIGQGPANTGAATPTAAGVDSGTGSGSTSGSGAGSANGAGSGSSVAGSGSNAGSGSGSGSDADSGSPASNSGSNSASGVNNGNGVGNGNGNGNGAGNSNGAGTRPPTPLPTAPPATPSANSIPQHLFYVMTGPATRITRTVYRVTRSGGVATSTGA</sequence>
<feature type="region of interest" description="Disordered" evidence="1">
    <location>
        <begin position="389"/>
        <end position="519"/>
    </location>
</feature>
<dbReference type="Proteomes" id="UP000245764">
    <property type="component" value="Chromosome 10"/>
</dbReference>
<protein>
    <submittedName>
        <fullName evidence="2">Uncharacterized protein</fullName>
    </submittedName>
</protein>
<feature type="compositionally biased region" description="Low complexity" evidence="1">
    <location>
        <begin position="405"/>
        <end position="420"/>
    </location>
</feature>
<name>A0A2H1GZJ9_ZYMTR</name>
<feature type="compositionally biased region" description="Gly residues" evidence="1">
    <location>
        <begin position="421"/>
        <end position="441"/>
    </location>
</feature>
<feature type="compositionally biased region" description="Gly residues" evidence="1">
    <location>
        <begin position="481"/>
        <end position="499"/>
    </location>
</feature>
<evidence type="ECO:0000313" key="3">
    <source>
        <dbReference type="Proteomes" id="UP000245764"/>
    </source>
</evidence>
<evidence type="ECO:0000313" key="2">
    <source>
        <dbReference type="EMBL" id="SMR58953.1"/>
    </source>
</evidence>
<dbReference type="AlphaFoldDB" id="A0A2H1GZJ9"/>
<reference evidence="3" key="1">
    <citation type="submission" date="2017-05" db="EMBL/GenBank/DDBJ databases">
        <authorList>
            <person name="Song R."/>
            <person name="Chenine A.L."/>
            <person name="Ruprecht R.M."/>
        </authorList>
    </citation>
    <scope>NUCLEOTIDE SEQUENCE [LARGE SCALE GENOMIC DNA]</scope>
</reference>
<gene>
    <name evidence="2" type="ORF">ZT1E4_G9688</name>
</gene>
<organism evidence="2 3">
    <name type="scientific">Zymoseptoria tritici ST99CH_1E4</name>
    <dbReference type="NCBI Taxonomy" id="1276532"/>
    <lineage>
        <taxon>Eukaryota</taxon>
        <taxon>Fungi</taxon>
        <taxon>Dikarya</taxon>
        <taxon>Ascomycota</taxon>
        <taxon>Pezizomycotina</taxon>
        <taxon>Dothideomycetes</taxon>
        <taxon>Dothideomycetidae</taxon>
        <taxon>Mycosphaerellales</taxon>
        <taxon>Mycosphaerellaceae</taxon>
        <taxon>Zymoseptoria</taxon>
    </lineage>
</organism>
<proteinExistence type="predicted"/>
<accession>A0A2H1GZJ9</accession>
<feature type="compositionally biased region" description="Pro residues" evidence="1">
    <location>
        <begin position="505"/>
        <end position="516"/>
    </location>
</feature>
<dbReference type="EMBL" id="LT854262">
    <property type="protein sequence ID" value="SMR58953.1"/>
    <property type="molecule type" value="Genomic_DNA"/>
</dbReference>